<proteinExistence type="predicted"/>
<comment type="caution">
    <text evidence="2">The sequence shown here is derived from an EMBL/GenBank/DDBJ whole genome shotgun (WGS) entry which is preliminary data.</text>
</comment>
<dbReference type="PANTHER" id="PTHR47074">
    <property type="entry name" value="BNAC02G40300D PROTEIN"/>
    <property type="match status" value="1"/>
</dbReference>
<dbReference type="EMBL" id="CABITT030000002">
    <property type="protein sequence ID" value="VVA94105.1"/>
    <property type="molecule type" value="Genomic_DNA"/>
</dbReference>
<dbReference type="Proteomes" id="UP000489600">
    <property type="component" value="Unassembled WGS sequence"/>
</dbReference>
<dbReference type="GO" id="GO:0004523">
    <property type="term" value="F:RNA-DNA hybrid ribonuclease activity"/>
    <property type="evidence" value="ECO:0007669"/>
    <property type="project" value="InterPro"/>
</dbReference>
<evidence type="ECO:0000259" key="1">
    <source>
        <dbReference type="Pfam" id="PF13456"/>
    </source>
</evidence>
<dbReference type="InterPro" id="IPR036397">
    <property type="entry name" value="RNaseH_sf"/>
</dbReference>
<organism evidence="2 3">
    <name type="scientific">Arabis nemorensis</name>
    <dbReference type="NCBI Taxonomy" id="586526"/>
    <lineage>
        <taxon>Eukaryota</taxon>
        <taxon>Viridiplantae</taxon>
        <taxon>Streptophyta</taxon>
        <taxon>Embryophyta</taxon>
        <taxon>Tracheophyta</taxon>
        <taxon>Spermatophyta</taxon>
        <taxon>Magnoliopsida</taxon>
        <taxon>eudicotyledons</taxon>
        <taxon>Gunneridae</taxon>
        <taxon>Pentapetalae</taxon>
        <taxon>rosids</taxon>
        <taxon>malvids</taxon>
        <taxon>Brassicales</taxon>
        <taxon>Brassicaceae</taxon>
        <taxon>Arabideae</taxon>
        <taxon>Arabis</taxon>
    </lineage>
</organism>
<dbReference type="Pfam" id="PF13456">
    <property type="entry name" value="RVT_3"/>
    <property type="match status" value="1"/>
</dbReference>
<gene>
    <name evidence="2" type="ORF">ANE_LOCUS4550</name>
</gene>
<dbReference type="PANTHER" id="PTHR47074:SF49">
    <property type="entry name" value="POLYNUCLEOTIDYL TRANSFERASE, RIBONUCLEASE H-LIKE SUPERFAMILY PROTEIN"/>
    <property type="match status" value="1"/>
</dbReference>
<evidence type="ECO:0000313" key="3">
    <source>
        <dbReference type="Proteomes" id="UP000489600"/>
    </source>
</evidence>
<dbReference type="Gene3D" id="3.30.420.10">
    <property type="entry name" value="Ribonuclease H-like superfamily/Ribonuclease H"/>
    <property type="match status" value="1"/>
</dbReference>
<dbReference type="OrthoDB" id="1108672at2759"/>
<evidence type="ECO:0000313" key="2">
    <source>
        <dbReference type="EMBL" id="VVA94105.1"/>
    </source>
</evidence>
<dbReference type="InterPro" id="IPR044730">
    <property type="entry name" value="RNase_H-like_dom_plant"/>
</dbReference>
<name>A0A565AZZ8_9BRAS</name>
<sequence length="151" mass="16652">MLANEYLAQAEGKTGKIKPSGPAALAGMGWIFQVQDTNSNEQILKTIEQGSQTERFVGSPLMAEALAMRITLLKARTKGIPKMCIYSNCKEFVDAVASSNANKEIFGIFQDIINIIPPFSCLEFRYVSREKNMLANSLTKSALRRVDNVTS</sequence>
<dbReference type="GO" id="GO:0003676">
    <property type="term" value="F:nucleic acid binding"/>
    <property type="evidence" value="ECO:0007669"/>
    <property type="project" value="InterPro"/>
</dbReference>
<dbReference type="InterPro" id="IPR052929">
    <property type="entry name" value="RNase_H-like_EbsB-rel"/>
</dbReference>
<accession>A0A565AZZ8</accession>
<keyword evidence="3" id="KW-1185">Reference proteome</keyword>
<dbReference type="AlphaFoldDB" id="A0A565AZZ8"/>
<protein>
    <recommendedName>
        <fullName evidence="1">RNase H type-1 domain-containing protein</fullName>
    </recommendedName>
</protein>
<feature type="domain" description="RNase H type-1" evidence="1">
    <location>
        <begin position="58"/>
        <end position="142"/>
    </location>
</feature>
<reference evidence="2" key="1">
    <citation type="submission" date="2019-07" db="EMBL/GenBank/DDBJ databases">
        <authorList>
            <person name="Dittberner H."/>
        </authorList>
    </citation>
    <scope>NUCLEOTIDE SEQUENCE [LARGE SCALE GENOMIC DNA]</scope>
</reference>
<dbReference type="InterPro" id="IPR002156">
    <property type="entry name" value="RNaseH_domain"/>
</dbReference>
<dbReference type="CDD" id="cd06222">
    <property type="entry name" value="RNase_H_like"/>
    <property type="match status" value="1"/>
</dbReference>